<feature type="transmembrane region" description="Helical" evidence="2">
    <location>
        <begin position="125"/>
        <end position="144"/>
    </location>
</feature>
<keyword evidence="2" id="KW-0472">Membrane</keyword>
<evidence type="ECO:0000256" key="1">
    <source>
        <dbReference type="SAM" id="MobiDB-lite"/>
    </source>
</evidence>
<evidence type="ECO:0000313" key="3">
    <source>
        <dbReference type="EMBL" id="KAK7943566.1"/>
    </source>
</evidence>
<gene>
    <name evidence="3" type="ORF">PG986_012679</name>
</gene>
<dbReference type="GeneID" id="92081963"/>
<feature type="transmembrane region" description="Helical" evidence="2">
    <location>
        <begin position="75"/>
        <end position="96"/>
    </location>
</feature>
<evidence type="ECO:0000256" key="2">
    <source>
        <dbReference type="SAM" id="Phobius"/>
    </source>
</evidence>
<sequence length="173" mass="18973">MADKSAAVAAPTAQDTRGKEDAAGNVSRPVPNSGVAAWLQVLGAFCLYFNTWGLLSTFGSFQAYYETELLAANTAFQVSTIGSLQSFVLVFLGFLAGPPLRCGLRAAPARGRLGAHRRWDHLSELLLYAVAAAAGAGAVHRHRVRRFVRLERRHSVVVVYDQASNRQRYCRHW</sequence>
<accession>A0ABR1Q1W0</accession>
<proteinExistence type="predicted"/>
<dbReference type="Proteomes" id="UP001391051">
    <property type="component" value="Unassembled WGS sequence"/>
</dbReference>
<keyword evidence="4" id="KW-1185">Reference proteome</keyword>
<dbReference type="EMBL" id="JAQQWE010000008">
    <property type="protein sequence ID" value="KAK7943566.1"/>
    <property type="molecule type" value="Genomic_DNA"/>
</dbReference>
<organism evidence="3 4">
    <name type="scientific">Apiospora aurea</name>
    <dbReference type="NCBI Taxonomy" id="335848"/>
    <lineage>
        <taxon>Eukaryota</taxon>
        <taxon>Fungi</taxon>
        <taxon>Dikarya</taxon>
        <taxon>Ascomycota</taxon>
        <taxon>Pezizomycotina</taxon>
        <taxon>Sordariomycetes</taxon>
        <taxon>Xylariomycetidae</taxon>
        <taxon>Amphisphaeriales</taxon>
        <taxon>Apiosporaceae</taxon>
        <taxon>Apiospora</taxon>
    </lineage>
</organism>
<protein>
    <submittedName>
        <fullName evidence="3">MFS general substrate transporter</fullName>
    </submittedName>
</protein>
<reference evidence="3 4" key="1">
    <citation type="submission" date="2023-01" db="EMBL/GenBank/DDBJ databases">
        <title>Analysis of 21 Apiospora genomes using comparative genomics revels a genus with tremendous synthesis potential of carbohydrate active enzymes and secondary metabolites.</title>
        <authorList>
            <person name="Sorensen T."/>
        </authorList>
    </citation>
    <scope>NUCLEOTIDE SEQUENCE [LARGE SCALE GENOMIC DNA]</scope>
    <source>
        <strain evidence="3 4">CBS 24483</strain>
    </source>
</reference>
<name>A0ABR1Q1W0_9PEZI</name>
<feature type="transmembrane region" description="Helical" evidence="2">
    <location>
        <begin position="35"/>
        <end position="55"/>
    </location>
</feature>
<keyword evidence="2" id="KW-1133">Transmembrane helix</keyword>
<keyword evidence="2" id="KW-0812">Transmembrane</keyword>
<dbReference type="InterPro" id="IPR036259">
    <property type="entry name" value="MFS_trans_sf"/>
</dbReference>
<dbReference type="RefSeq" id="XP_066695597.1">
    <property type="nucleotide sequence ID" value="XM_066848901.1"/>
</dbReference>
<evidence type="ECO:0000313" key="4">
    <source>
        <dbReference type="Proteomes" id="UP001391051"/>
    </source>
</evidence>
<comment type="caution">
    <text evidence="3">The sequence shown here is derived from an EMBL/GenBank/DDBJ whole genome shotgun (WGS) entry which is preliminary data.</text>
</comment>
<dbReference type="SUPFAM" id="SSF103473">
    <property type="entry name" value="MFS general substrate transporter"/>
    <property type="match status" value="1"/>
</dbReference>
<feature type="region of interest" description="Disordered" evidence="1">
    <location>
        <begin position="1"/>
        <end position="26"/>
    </location>
</feature>